<dbReference type="InterPro" id="IPR000601">
    <property type="entry name" value="PKD_dom"/>
</dbReference>
<feature type="region of interest" description="Disordered" evidence="1">
    <location>
        <begin position="1207"/>
        <end position="1227"/>
    </location>
</feature>
<keyword evidence="3" id="KW-0732">Signal</keyword>
<evidence type="ECO:0000313" key="7">
    <source>
        <dbReference type="Proteomes" id="UP000693970"/>
    </source>
</evidence>
<keyword evidence="2" id="KW-0472">Membrane</keyword>
<dbReference type="CDD" id="cd00146">
    <property type="entry name" value="PKD"/>
    <property type="match status" value="1"/>
</dbReference>
<organism evidence="5 7">
    <name type="scientific">Nitzschia inconspicua</name>
    <dbReference type="NCBI Taxonomy" id="303405"/>
    <lineage>
        <taxon>Eukaryota</taxon>
        <taxon>Sar</taxon>
        <taxon>Stramenopiles</taxon>
        <taxon>Ochrophyta</taxon>
        <taxon>Bacillariophyta</taxon>
        <taxon>Bacillariophyceae</taxon>
        <taxon>Bacillariophycidae</taxon>
        <taxon>Bacillariales</taxon>
        <taxon>Bacillariaceae</taxon>
        <taxon>Nitzschia</taxon>
    </lineage>
</organism>
<evidence type="ECO:0000256" key="2">
    <source>
        <dbReference type="SAM" id="Phobius"/>
    </source>
</evidence>
<evidence type="ECO:0000256" key="1">
    <source>
        <dbReference type="SAM" id="MobiDB-lite"/>
    </source>
</evidence>
<protein>
    <submittedName>
        <fullName evidence="5">PKD domain containing protein</fullName>
    </submittedName>
</protein>
<feature type="compositionally biased region" description="Basic and acidic residues" evidence="1">
    <location>
        <begin position="1217"/>
        <end position="1227"/>
    </location>
</feature>
<feature type="region of interest" description="Disordered" evidence="1">
    <location>
        <begin position="1316"/>
        <end position="1343"/>
    </location>
</feature>
<sequence length="1369" mass="150737">MERSWNCNRSCKQRTATNQGAHVFLSILFSFFLVQCLSTVDAAGSVAEGFIDEVVTDTNAMSGTFAPNPRLNNKPMMVLNEKIGRVHILENPDDSPESMLVLDLQDNVCTNGERGLHSIIPHPDFKSNRWMYAFYTKYRQDCLEDPVLGAWNVVVRFTMDVTTLKMNGDEGVEIWRGPPMDKRTHNGGALAFGNDGKLYITTGDGGVRTNSALLSNVHGSILRLNDDGTVPDDNPFTKASGFPNSYRCSDSEGRVPPTAPVDAVCAEIFAYGLRNPFRIAMDPNISDKVRFSVGDVGAQHIEALFYGGSDYKGANYGWPIYEGGVCKPADMSNCGGLSDSNTVTPFHWYEHISVQDGGCVAGSIFVPEGLWPDNYKFLFIDFVFLKVYNLELGKPERGCTSCSPPLPPTRNQTFYRPFRKEEENVNEARMTSMWFGPYKDGMALYLSKYGNKETVVRIRYTGSTNKPPHPLFDFRFETDAQVQFDAGRSFDPENDTMTFEWDFGDGSSKVSGKQTSHEYSKSGEYVVTLVVTDSQGQSQQDFKKVKIGEAPSVNIISPSKTHLFSVGERLMLKGEAVDASGNLIPEDQLEWEVRQHHADHFHPFLDSKSGNNFELFPAPGPEDFLAATNSFLRVLLTATDTNGLSNTVSVDVQPQMVNIHVHTEPEGMIVLVDEYVIKAPENISSWVDFDLPLQVEDQPPFLFKTWSDGNQNRTRTFRLISNAVPQSVTAMFCLDLENMCTTNYDCCSSNCDNNLCKPAPITEAPSESPPLPQTLNSSSFDPFNEYASITSSPSMEPPVPPTVSPPGIFVLQPTMPTTTSEIPPFEIDIGQPRDSFEEDPMKHDGGADELVSNDANFMSNESHEKTNSSRNVWFAFVAMIFVAALVACCWFCYVRKRRKDAEATIAVFDSFNIGKCAGKIAEHDEEDDDDIEEGDAMIKITKTGSTHGSERSRSESSSSATERWNNTGTQLKDSSCPAAVDLPFTPNENGILRLSNNSALTSDDGNNPDCRNEIKKIFTLTPHEGSVSDGEESTLSEMSSVMHYPVPYDILGDRDRSARLSESSILLDPSSVSMTGSHWEDLELIASVEKSTESLLSFLDNAPSELAQLAEEEVHISSCFNSFTMVDPVSRELEGENSIDSLQPLNISLQPYTFTGAEKEILSCVNAEDDSDSNLVQCTGSSEAQLVHATLNRNLICVPKQKIDGSVLSPTRSQSTKGDRETESDLTRDISVEGTACFPSAAHLSVASKKEDNLQLGAQPKNASNKYMPIVVVANDVAKPSESRENELPDFPLQRHPFTPKLALLPSQPAIAKTFTGATASPTPEKSVSSSNDGVRENDDESSIGCCLSPEIVALRLQYNNVDNSLYSL</sequence>
<dbReference type="EMBL" id="JAGRRH010000044">
    <property type="protein sequence ID" value="KAG7338992.1"/>
    <property type="molecule type" value="Genomic_DNA"/>
</dbReference>
<keyword evidence="2" id="KW-0812">Transmembrane</keyword>
<keyword evidence="2" id="KW-1133">Transmembrane helix</keyword>
<dbReference type="PROSITE" id="PS50093">
    <property type="entry name" value="PKD"/>
    <property type="match status" value="1"/>
</dbReference>
<dbReference type="PANTHER" id="PTHR19328">
    <property type="entry name" value="HEDGEHOG-INTERACTING PROTEIN"/>
    <property type="match status" value="1"/>
</dbReference>
<gene>
    <name evidence="6" type="ORF">IV203_016269</name>
    <name evidence="5" type="ORF">IV203_017483</name>
</gene>
<feature type="compositionally biased region" description="Polar residues" evidence="1">
    <location>
        <begin position="1316"/>
        <end position="1333"/>
    </location>
</feature>
<feature type="signal peptide" evidence="3">
    <location>
        <begin position="1"/>
        <end position="42"/>
    </location>
</feature>
<comment type="caution">
    <text evidence="5">The sequence shown here is derived from an EMBL/GenBank/DDBJ whole genome shotgun (WGS) entry which is preliminary data.</text>
</comment>
<dbReference type="Proteomes" id="UP000693970">
    <property type="component" value="Unassembled WGS sequence"/>
</dbReference>
<dbReference type="InterPro" id="IPR012938">
    <property type="entry name" value="Glc/Sorbosone_DH"/>
</dbReference>
<dbReference type="Pfam" id="PF07995">
    <property type="entry name" value="GSDH"/>
    <property type="match status" value="1"/>
</dbReference>
<feature type="compositionally biased region" description="Polar residues" evidence="1">
    <location>
        <begin position="960"/>
        <end position="973"/>
    </location>
</feature>
<feature type="transmembrane region" description="Helical" evidence="2">
    <location>
        <begin position="872"/>
        <end position="893"/>
    </location>
</feature>
<evidence type="ECO:0000259" key="4">
    <source>
        <dbReference type="PROSITE" id="PS50093"/>
    </source>
</evidence>
<dbReference type="EMBL" id="JAGRRH010000020">
    <property type="protein sequence ID" value="KAG7347564.1"/>
    <property type="molecule type" value="Genomic_DNA"/>
</dbReference>
<accession>A0A9K3K8P7</accession>
<feature type="domain" description="PKD" evidence="4">
    <location>
        <begin position="481"/>
        <end position="536"/>
    </location>
</feature>
<keyword evidence="7" id="KW-1185">Reference proteome</keyword>
<reference evidence="5" key="1">
    <citation type="journal article" date="2021" name="Sci. Rep.">
        <title>Diploid genomic architecture of Nitzschia inconspicua, an elite biomass production diatom.</title>
        <authorList>
            <person name="Oliver A."/>
            <person name="Podell S."/>
            <person name="Pinowska A."/>
            <person name="Traller J.C."/>
            <person name="Smith S.R."/>
            <person name="McClure R."/>
            <person name="Beliaev A."/>
            <person name="Bohutskyi P."/>
            <person name="Hill E.A."/>
            <person name="Rabines A."/>
            <person name="Zheng H."/>
            <person name="Allen L.Z."/>
            <person name="Kuo A."/>
            <person name="Grigoriev I.V."/>
            <person name="Allen A.E."/>
            <person name="Hazlebeck D."/>
            <person name="Allen E.E."/>
        </authorList>
    </citation>
    <scope>NUCLEOTIDE SEQUENCE</scope>
    <source>
        <strain evidence="5">Hildebrandi</strain>
    </source>
</reference>
<dbReference type="InterPro" id="IPR022409">
    <property type="entry name" value="PKD/Chitinase_dom"/>
</dbReference>
<proteinExistence type="predicted"/>
<evidence type="ECO:0000313" key="5">
    <source>
        <dbReference type="EMBL" id="KAG7338992.1"/>
    </source>
</evidence>
<evidence type="ECO:0000313" key="6">
    <source>
        <dbReference type="EMBL" id="KAG7347564.1"/>
    </source>
</evidence>
<dbReference type="OrthoDB" id="10266706at2759"/>
<evidence type="ECO:0000256" key="3">
    <source>
        <dbReference type="SAM" id="SignalP"/>
    </source>
</evidence>
<reference evidence="5" key="2">
    <citation type="submission" date="2021-04" db="EMBL/GenBank/DDBJ databases">
        <authorList>
            <person name="Podell S."/>
        </authorList>
    </citation>
    <scope>NUCLEOTIDE SEQUENCE</scope>
    <source>
        <strain evidence="5">Hildebrandi</strain>
    </source>
</reference>
<dbReference type="SMART" id="SM00089">
    <property type="entry name" value="PKD"/>
    <property type="match status" value="1"/>
</dbReference>
<dbReference type="Pfam" id="PF18911">
    <property type="entry name" value="PKD_4"/>
    <property type="match status" value="1"/>
</dbReference>
<feature type="region of interest" description="Disordered" evidence="1">
    <location>
        <begin position="941"/>
        <end position="977"/>
    </location>
</feature>
<name>A0A9K3K8P7_9STRA</name>
<feature type="chain" id="PRO_5039882929" evidence="3">
    <location>
        <begin position="43"/>
        <end position="1369"/>
    </location>
</feature>
<dbReference type="PANTHER" id="PTHR19328:SF13">
    <property type="entry name" value="HIPL1 PROTEIN"/>
    <property type="match status" value="1"/>
</dbReference>